<dbReference type="SUPFAM" id="SSF53056">
    <property type="entry name" value="beta-carbonic anhydrase, cab"/>
    <property type="match status" value="1"/>
</dbReference>
<comment type="caution">
    <text evidence="3">The sequence shown here is derived from an EMBL/GenBank/DDBJ whole genome shotgun (WGS) entry which is preliminary data.</text>
</comment>
<keyword evidence="2" id="KW-0479">Metal-binding</keyword>
<dbReference type="AlphaFoldDB" id="A0A8J6NJE0"/>
<protein>
    <submittedName>
        <fullName evidence="3">Carbonic anhydrase</fullName>
    </submittedName>
</protein>
<dbReference type="GO" id="GO:0008270">
    <property type="term" value="F:zinc ion binding"/>
    <property type="evidence" value="ECO:0007669"/>
    <property type="project" value="InterPro"/>
</dbReference>
<feature type="binding site" evidence="2">
    <location>
        <position position="99"/>
    </location>
    <ligand>
        <name>Zn(2+)</name>
        <dbReference type="ChEBI" id="CHEBI:29105"/>
    </ligand>
</feature>
<gene>
    <name evidence="3" type="ORF">H8E29_06265</name>
</gene>
<proteinExistence type="inferred from homology"/>
<dbReference type="SMART" id="SM00947">
    <property type="entry name" value="Pro_CA"/>
    <property type="match status" value="1"/>
</dbReference>
<dbReference type="Proteomes" id="UP000614469">
    <property type="component" value="Unassembled WGS sequence"/>
</dbReference>
<accession>A0A8J6NJE0</accession>
<dbReference type="Gene3D" id="3.40.1050.10">
    <property type="entry name" value="Carbonic anhydrase"/>
    <property type="match status" value="1"/>
</dbReference>
<dbReference type="GO" id="GO:0004089">
    <property type="term" value="F:carbonate dehydratase activity"/>
    <property type="evidence" value="ECO:0007669"/>
    <property type="project" value="InterPro"/>
</dbReference>
<keyword evidence="2" id="KW-0862">Zinc</keyword>
<feature type="binding site" evidence="2">
    <location>
        <position position="96"/>
    </location>
    <ligand>
        <name>Zn(2+)</name>
        <dbReference type="ChEBI" id="CHEBI:29105"/>
    </ligand>
</feature>
<evidence type="ECO:0000256" key="2">
    <source>
        <dbReference type="PIRSR" id="PIRSR601765-1"/>
    </source>
</evidence>
<dbReference type="InterPro" id="IPR036874">
    <property type="entry name" value="Carbonic_anhydrase_sf"/>
</dbReference>
<evidence type="ECO:0000313" key="4">
    <source>
        <dbReference type="Proteomes" id="UP000614469"/>
    </source>
</evidence>
<reference evidence="3 4" key="1">
    <citation type="submission" date="2020-08" db="EMBL/GenBank/DDBJ databases">
        <title>Bridging the membrane lipid divide: bacteria of the FCB group superphylum have the potential to synthesize archaeal ether lipids.</title>
        <authorList>
            <person name="Villanueva L."/>
            <person name="Von Meijenfeldt F.A.B."/>
            <person name="Westbye A.B."/>
            <person name="Yadav S."/>
            <person name="Hopmans E.C."/>
            <person name="Dutilh B.E."/>
            <person name="Sinninghe Damste J.S."/>
        </authorList>
    </citation>
    <scope>NUCLEOTIDE SEQUENCE [LARGE SCALE GENOMIC DNA]</scope>
    <source>
        <strain evidence="3">NIOZ-UU36</strain>
    </source>
</reference>
<dbReference type="InterPro" id="IPR001765">
    <property type="entry name" value="Carbonic_anhydrase"/>
</dbReference>
<comment type="cofactor">
    <cofactor evidence="2">
        <name>Zn(2+)</name>
        <dbReference type="ChEBI" id="CHEBI:29105"/>
    </cofactor>
    <text evidence="2">Binds 1 zinc ion per subunit.</text>
</comment>
<dbReference type="EMBL" id="JACNJN010000082">
    <property type="protein sequence ID" value="MBC8334849.1"/>
    <property type="molecule type" value="Genomic_DNA"/>
</dbReference>
<comment type="similarity">
    <text evidence="1">Belongs to the beta-class carbonic anhydrase family.</text>
</comment>
<name>A0A8J6NJE0_9CHLR</name>
<evidence type="ECO:0000256" key="1">
    <source>
        <dbReference type="ARBA" id="ARBA00006217"/>
    </source>
</evidence>
<sequence length="183" mass="20737">MNRLISVSTLDDIAPEYQNTPIGLMLEYHNLNRPLDIYTQAHLLIGMCMDNRKRLRIPDNFAYIIRSGGGNLSQSEFKVSYAIAVGGVSSIALVGHNNCGMVGLAAKKEKFISGLVKKTGWEKGRAEEHFMRFAPSFEIRNEIDFVLSEAKRLRLLYPGIQVAPILYRVEDNLLYMVREQEKS</sequence>
<organism evidence="3 4">
    <name type="scientific">Candidatus Desulfolinea nitratireducens</name>
    <dbReference type="NCBI Taxonomy" id="2841698"/>
    <lineage>
        <taxon>Bacteria</taxon>
        <taxon>Bacillati</taxon>
        <taxon>Chloroflexota</taxon>
        <taxon>Anaerolineae</taxon>
        <taxon>Anaerolineales</taxon>
        <taxon>Anaerolineales incertae sedis</taxon>
        <taxon>Candidatus Desulfolinea</taxon>
    </lineage>
</organism>
<evidence type="ECO:0000313" key="3">
    <source>
        <dbReference type="EMBL" id="MBC8334849.1"/>
    </source>
</evidence>